<evidence type="ECO:0000313" key="4">
    <source>
        <dbReference type="Proteomes" id="UP000490800"/>
    </source>
</evidence>
<keyword evidence="1" id="KW-0961">Cell wall biogenesis/degradation</keyword>
<evidence type="ECO:0000313" key="3">
    <source>
        <dbReference type="EMBL" id="MVO98930.1"/>
    </source>
</evidence>
<feature type="transmembrane region" description="Helical" evidence="1">
    <location>
        <begin position="31"/>
        <end position="48"/>
    </location>
</feature>
<comment type="pathway">
    <text evidence="1">Cell wall biogenesis; peptidoglycan biosynthesis.</text>
</comment>
<dbReference type="GO" id="GO:0071555">
    <property type="term" value="P:cell wall organization"/>
    <property type="evidence" value="ECO:0007669"/>
    <property type="project" value="UniProtKB-KW"/>
</dbReference>
<comment type="caution">
    <text evidence="3">The sequence shown here is derived from an EMBL/GenBank/DDBJ whole genome shotgun (WGS) entry which is preliminary data.</text>
</comment>
<dbReference type="InterPro" id="IPR021260">
    <property type="entry name" value="Amj"/>
</dbReference>
<keyword evidence="1" id="KW-0812">Transmembrane</keyword>
<protein>
    <recommendedName>
        <fullName evidence="1">Lipid II flippase Amj</fullName>
    </recommendedName>
</protein>
<keyword evidence="1" id="KW-0813">Transport</keyword>
<keyword evidence="1" id="KW-0573">Peptidoglycan synthesis</keyword>
<feature type="transmembrane region" description="Helical" evidence="1">
    <location>
        <begin position="193"/>
        <end position="213"/>
    </location>
</feature>
<organism evidence="3 4">
    <name type="scientific">Paenibacillus lutrae</name>
    <dbReference type="NCBI Taxonomy" id="2078573"/>
    <lineage>
        <taxon>Bacteria</taxon>
        <taxon>Bacillati</taxon>
        <taxon>Bacillota</taxon>
        <taxon>Bacilli</taxon>
        <taxon>Bacillales</taxon>
        <taxon>Paenibacillaceae</taxon>
        <taxon>Paenibacillus</taxon>
    </lineage>
</organism>
<dbReference type="GO" id="GO:0005886">
    <property type="term" value="C:plasma membrane"/>
    <property type="evidence" value="ECO:0007669"/>
    <property type="project" value="UniProtKB-SubCell"/>
</dbReference>
<proteinExistence type="inferred from homology"/>
<comment type="subcellular location">
    <subcellularLocation>
        <location evidence="1">Cell membrane</location>
        <topology evidence="1">Multi-pass membrane protein</topology>
    </subcellularLocation>
</comment>
<keyword evidence="1" id="KW-0472">Membrane</keyword>
<reference evidence="3 4" key="1">
    <citation type="journal article" date="2019" name="Microorganisms">
        <title>Paenibacillus lutrae sp. nov., A Chitinolytic Species Isolated from A River Otter in Castril Natural Park, Granada, Spain.</title>
        <authorList>
            <person name="Rodriguez M."/>
            <person name="Reina J.C."/>
            <person name="Bejar V."/>
            <person name="Llamas I."/>
        </authorList>
    </citation>
    <scope>NUCLEOTIDE SEQUENCE [LARGE SCALE GENOMIC DNA]</scope>
    <source>
        <strain evidence="3 4">N10</strain>
    </source>
</reference>
<gene>
    <name evidence="1" type="primary">amj</name>
    <name evidence="3" type="ORF">EDM21_05245</name>
</gene>
<accession>A0A7X3FFZ6</accession>
<dbReference type="HAMAP" id="MF_02077">
    <property type="entry name" value="Amj_flippase"/>
    <property type="match status" value="1"/>
</dbReference>
<comment type="similarity">
    <text evidence="1">Belongs to the Amj family.</text>
</comment>
<evidence type="ECO:0000256" key="2">
    <source>
        <dbReference type="SAM" id="SignalP"/>
    </source>
</evidence>
<keyword evidence="1" id="KW-1133">Transmembrane helix</keyword>
<dbReference type="AlphaFoldDB" id="A0A7X3FFZ6"/>
<feature type="signal peptide" evidence="2">
    <location>
        <begin position="1"/>
        <end position="16"/>
    </location>
</feature>
<dbReference type="EMBL" id="RHLK01000002">
    <property type="protein sequence ID" value="MVO98930.1"/>
    <property type="molecule type" value="Genomic_DNA"/>
</dbReference>
<feature type="transmembrane region" description="Helical" evidence="1">
    <location>
        <begin position="80"/>
        <end position="100"/>
    </location>
</feature>
<dbReference type="GO" id="GO:0015648">
    <property type="term" value="F:lipid-linked peptidoglycan transporter activity"/>
    <property type="evidence" value="ECO:0007669"/>
    <property type="project" value="UniProtKB-UniRule"/>
</dbReference>
<comment type="caution">
    <text evidence="1">Lacks conserved residue(s) required for the propagation of feature annotation.</text>
</comment>
<feature type="transmembrane region" description="Helical" evidence="1">
    <location>
        <begin position="234"/>
        <end position="257"/>
    </location>
</feature>
<keyword evidence="2" id="KW-0732">Signal</keyword>
<keyword evidence="1" id="KW-1003">Cell membrane</keyword>
<name>A0A7X3FFZ6_9BACL</name>
<dbReference type="Proteomes" id="UP000490800">
    <property type="component" value="Unassembled WGS sequence"/>
</dbReference>
<dbReference type="Pfam" id="PF10997">
    <property type="entry name" value="Amj"/>
    <property type="match status" value="1"/>
</dbReference>
<comment type="function">
    <text evidence="1">Involved in peptidoglycan biosynthesis. Transports lipid-linked peptidoglycan precursors from the inner to the outer leaflet of the cytoplasmic membrane.</text>
</comment>
<evidence type="ECO:0000256" key="1">
    <source>
        <dbReference type="HAMAP-Rule" id="MF_02077"/>
    </source>
</evidence>
<feature type="chain" id="PRO_5039336561" description="Lipid II flippase Amj" evidence="2">
    <location>
        <begin position="17"/>
        <end position="264"/>
    </location>
</feature>
<dbReference type="OrthoDB" id="7888986at2"/>
<feature type="transmembrane region" description="Helical" evidence="1">
    <location>
        <begin position="156"/>
        <end position="181"/>
    </location>
</feature>
<keyword evidence="1" id="KW-0133">Cell shape</keyword>
<dbReference type="GO" id="GO:0008360">
    <property type="term" value="P:regulation of cell shape"/>
    <property type="evidence" value="ECO:0007669"/>
    <property type="project" value="UniProtKB-KW"/>
</dbReference>
<keyword evidence="4" id="KW-1185">Reference proteome</keyword>
<sequence length="264" mass="28131">MTMLLLACLFTLLIHASETAAYAVRLAGIRIGKLAVALSLAGMIVLVSRTSNMFQGMLTAGIADNAGLTDPHLALAPFRYVLISSSVGTAIAILLFPTLVALSARMIAHFEVTGSIPLMLKATANIHSVKRAKRHIRLPRLEMLSRLRVGGVPKRLIVLNVAVTAIYTVGVLAALYASAFTPDGKSQATMSSALINGIATIIMTLFLDPRVALLTDRAMSGKASQESMNKMFGLLMLSRLAGTILAQVLLVPAAAFIRWTLSLY</sequence>
<dbReference type="GO" id="GO:0009252">
    <property type="term" value="P:peptidoglycan biosynthetic process"/>
    <property type="evidence" value="ECO:0007669"/>
    <property type="project" value="UniProtKB-UniRule"/>
</dbReference>
<dbReference type="UniPathway" id="UPA00219"/>